<proteinExistence type="predicted"/>
<dbReference type="AlphaFoldDB" id="A0A6J6TAB0"/>
<sequence length="67" mass="7057">MSAHRLVLLVAGACLTLLTLMLLVVPSAAMGRVLVDFRGHGLHQGDVPVLGVWAIGVGALAWGWRRG</sequence>
<gene>
    <name evidence="2" type="ORF">UFOPK2761_01515</name>
</gene>
<dbReference type="EMBL" id="CAEZYQ010000010">
    <property type="protein sequence ID" value="CAB4743785.1"/>
    <property type="molecule type" value="Genomic_DNA"/>
</dbReference>
<feature type="transmembrane region" description="Helical" evidence="1">
    <location>
        <begin position="47"/>
        <end position="64"/>
    </location>
</feature>
<keyword evidence="1" id="KW-0472">Membrane</keyword>
<reference evidence="2" key="1">
    <citation type="submission" date="2020-05" db="EMBL/GenBank/DDBJ databases">
        <authorList>
            <person name="Chiriac C."/>
            <person name="Salcher M."/>
            <person name="Ghai R."/>
            <person name="Kavagutti S V."/>
        </authorList>
    </citation>
    <scope>NUCLEOTIDE SEQUENCE</scope>
</reference>
<organism evidence="2">
    <name type="scientific">freshwater metagenome</name>
    <dbReference type="NCBI Taxonomy" id="449393"/>
    <lineage>
        <taxon>unclassified sequences</taxon>
        <taxon>metagenomes</taxon>
        <taxon>ecological metagenomes</taxon>
    </lineage>
</organism>
<evidence type="ECO:0000256" key="1">
    <source>
        <dbReference type="SAM" id="Phobius"/>
    </source>
</evidence>
<keyword evidence="1" id="KW-0812">Transmembrane</keyword>
<evidence type="ECO:0000313" key="2">
    <source>
        <dbReference type="EMBL" id="CAB4743785.1"/>
    </source>
</evidence>
<protein>
    <submittedName>
        <fullName evidence="2">Unannotated protein</fullName>
    </submittedName>
</protein>
<accession>A0A6J6TAB0</accession>
<keyword evidence="1" id="KW-1133">Transmembrane helix</keyword>
<name>A0A6J6TAB0_9ZZZZ</name>